<name>A0A6P8AV21_PYRGI</name>
<keyword evidence="3" id="KW-1185">Reference proteome</keyword>
<reference evidence="4" key="3">
    <citation type="submission" date="2025-08" db="UniProtKB">
        <authorList>
            <consortium name="RefSeq"/>
        </authorList>
    </citation>
    <scope>IDENTIFICATION</scope>
    <source>
        <strain evidence="4">NI907</strain>
    </source>
</reference>
<dbReference type="Pfam" id="PF18785">
    <property type="entry name" value="Inv-AAD"/>
    <property type="match status" value="1"/>
</dbReference>
<sequence>MTPPNNPPDHKALMTQALTLARSSPCLPTNYRVGALLVDPSPPSQSPESPTPSSPKILSTGYTLELPGNTHAEQCCLAKVSSSSSSSDAQPPSTELPDDEQVQQLALPRGRLALYTTMEPCVERLSGNLPCVKRILAYRDFISDVYVGVLEPETFVKGNSGRAVLEAAGIRVHHVAGLEDEILEVATAGHARPTVEP</sequence>
<dbReference type="Proteomes" id="UP000515153">
    <property type="component" value="Chromosome V"/>
</dbReference>
<dbReference type="RefSeq" id="XP_030978699.1">
    <property type="nucleotide sequence ID" value="XM_031128230.1"/>
</dbReference>
<feature type="region of interest" description="Disordered" evidence="1">
    <location>
        <begin position="35"/>
        <end position="63"/>
    </location>
</feature>
<dbReference type="GO" id="GO:0006139">
    <property type="term" value="P:nucleobase-containing compound metabolic process"/>
    <property type="evidence" value="ECO:0007669"/>
    <property type="project" value="UniProtKB-ARBA"/>
</dbReference>
<evidence type="ECO:0000259" key="2">
    <source>
        <dbReference type="PROSITE" id="PS51747"/>
    </source>
</evidence>
<reference evidence="4" key="2">
    <citation type="submission" date="2019-10" db="EMBL/GenBank/DDBJ databases">
        <authorList>
            <consortium name="NCBI Genome Project"/>
        </authorList>
    </citation>
    <scope>NUCLEOTIDE SEQUENCE</scope>
    <source>
        <strain evidence="4">NI907</strain>
    </source>
</reference>
<dbReference type="GO" id="GO:0003824">
    <property type="term" value="F:catalytic activity"/>
    <property type="evidence" value="ECO:0007669"/>
    <property type="project" value="InterPro"/>
</dbReference>
<dbReference type="GeneID" id="41963139"/>
<accession>A0A6P8AV21</accession>
<evidence type="ECO:0000313" key="3">
    <source>
        <dbReference type="Proteomes" id="UP000515153"/>
    </source>
</evidence>
<evidence type="ECO:0000313" key="4">
    <source>
        <dbReference type="RefSeq" id="XP_030978699.1"/>
    </source>
</evidence>
<organism evidence="3 4">
    <name type="scientific">Pyricularia grisea</name>
    <name type="common">Crabgrass-specific blast fungus</name>
    <name type="synonym">Magnaporthe grisea</name>
    <dbReference type="NCBI Taxonomy" id="148305"/>
    <lineage>
        <taxon>Eukaryota</taxon>
        <taxon>Fungi</taxon>
        <taxon>Dikarya</taxon>
        <taxon>Ascomycota</taxon>
        <taxon>Pezizomycotina</taxon>
        <taxon>Sordariomycetes</taxon>
        <taxon>Sordariomycetidae</taxon>
        <taxon>Magnaporthales</taxon>
        <taxon>Pyriculariaceae</taxon>
        <taxon>Pyricularia</taxon>
    </lineage>
</organism>
<feature type="compositionally biased region" description="Pro residues" evidence="1">
    <location>
        <begin position="40"/>
        <end position="53"/>
    </location>
</feature>
<feature type="region of interest" description="Disordered" evidence="1">
    <location>
        <begin position="79"/>
        <end position="101"/>
    </location>
</feature>
<dbReference type="InterPro" id="IPR002125">
    <property type="entry name" value="CMP_dCMP_dom"/>
</dbReference>
<gene>
    <name evidence="4" type="ORF">PgNI_08231</name>
</gene>
<dbReference type="AlphaFoldDB" id="A0A6P8AV21"/>
<protein>
    <recommendedName>
        <fullName evidence="2">CMP/dCMP-type deaminase domain-containing protein</fullName>
    </recommendedName>
</protein>
<dbReference type="KEGG" id="pgri:PgNI_08231"/>
<reference evidence="3 4" key="1">
    <citation type="journal article" date="2019" name="Mol. Biol. Evol.">
        <title>Blast fungal genomes show frequent chromosomal changes, gene gains and losses, and effector gene turnover.</title>
        <authorList>
            <person name="Gomez Luciano L.B."/>
            <person name="Jason Tsai I."/>
            <person name="Chuma I."/>
            <person name="Tosa Y."/>
            <person name="Chen Y.H."/>
            <person name="Li J.Y."/>
            <person name="Li M.Y."/>
            <person name="Jade Lu M.Y."/>
            <person name="Nakayashiki H."/>
            <person name="Li W.H."/>
        </authorList>
    </citation>
    <scope>NUCLEOTIDE SEQUENCE [LARGE SCALE GENOMIC DNA]</scope>
    <source>
        <strain evidence="3 4">NI907</strain>
    </source>
</reference>
<dbReference type="Gene3D" id="3.40.140.10">
    <property type="entry name" value="Cytidine Deaminase, domain 2"/>
    <property type="match status" value="1"/>
</dbReference>
<proteinExistence type="predicted"/>
<evidence type="ECO:0000256" key="1">
    <source>
        <dbReference type="SAM" id="MobiDB-lite"/>
    </source>
</evidence>
<dbReference type="SUPFAM" id="SSF53927">
    <property type="entry name" value="Cytidine deaminase-like"/>
    <property type="match status" value="1"/>
</dbReference>
<dbReference type="InterPro" id="IPR016193">
    <property type="entry name" value="Cytidine_deaminase-like"/>
</dbReference>
<feature type="domain" description="CMP/dCMP-type deaminase" evidence="2">
    <location>
        <begin position="8"/>
        <end position="172"/>
    </location>
</feature>
<dbReference type="PROSITE" id="PS51747">
    <property type="entry name" value="CYT_DCMP_DEAMINASES_2"/>
    <property type="match status" value="1"/>
</dbReference>